<keyword evidence="4" id="KW-0138">CF(0)</keyword>
<proteinExistence type="inferred from homology"/>
<dbReference type="EMBL" id="MG272262">
    <property type="protein sequence ID" value="AXJ93347.1"/>
    <property type="molecule type" value="Genomic_DNA"/>
</dbReference>
<dbReference type="InterPro" id="IPR020537">
    <property type="entry name" value="ATP_synth_F0_csu_DDCD_BS"/>
</dbReference>
<keyword evidence="6 11" id="KW-0375">Hydrogen ion transport</keyword>
<evidence type="ECO:0000313" key="13">
    <source>
        <dbReference type="EMBL" id="AXJ93347.1"/>
    </source>
</evidence>
<keyword evidence="10 11" id="KW-0472">Membrane</keyword>
<accession>A0A345WJV4</accession>
<dbReference type="GO" id="GO:0015986">
    <property type="term" value="P:proton motive force-driven ATP synthesis"/>
    <property type="evidence" value="ECO:0007669"/>
    <property type="project" value="InterPro"/>
</dbReference>
<dbReference type="SUPFAM" id="SSF81333">
    <property type="entry name" value="F1F0 ATP synthase subunit C"/>
    <property type="match status" value="1"/>
</dbReference>
<dbReference type="GO" id="GO:0033177">
    <property type="term" value="C:proton-transporting two-sector ATPase complex, proton-transporting domain"/>
    <property type="evidence" value="ECO:0007669"/>
    <property type="project" value="InterPro"/>
</dbReference>
<keyword evidence="8 11" id="KW-0406">Ion transport</keyword>
<sequence length="75" mass="8139">MLLVLAVKILVLGGCMLPIAFGTLGTGILFGCYNLAVSRNPEEVENLFNTTLMGFALMETFIFISFVVGFVIYAL</sequence>
<keyword evidence="5 11" id="KW-0812">Transmembrane</keyword>
<evidence type="ECO:0000256" key="2">
    <source>
        <dbReference type="ARBA" id="ARBA00006704"/>
    </source>
</evidence>
<evidence type="ECO:0000256" key="9">
    <source>
        <dbReference type="ARBA" id="ARBA00023121"/>
    </source>
</evidence>
<keyword evidence="3 11" id="KW-0813">Transport</keyword>
<dbReference type="GO" id="GO:0031966">
    <property type="term" value="C:mitochondrial membrane"/>
    <property type="evidence" value="ECO:0007669"/>
    <property type="project" value="UniProtKB-SubCell"/>
</dbReference>
<keyword evidence="9 11" id="KW-0446">Lipid-binding</keyword>
<dbReference type="InterPro" id="IPR035921">
    <property type="entry name" value="F/V-ATP_Csub_sf"/>
</dbReference>
<reference evidence="13" key="2">
    <citation type="journal article" date="2018" name="Mitochondrial DNA Part B Resour">
        <title>Uronema marinum mitochondrion, complete genome.</title>
        <authorList>
            <person name="Li R."/>
            <person name="Gao Y."/>
            <person name="Hou Y."/>
            <person name="Ye S."/>
            <person name="Wang L."/>
            <person name="Sun J."/>
            <person name="Li Q."/>
        </authorList>
    </citation>
    <scope>NUCLEOTIDE SEQUENCE</scope>
</reference>
<evidence type="ECO:0000256" key="8">
    <source>
        <dbReference type="ARBA" id="ARBA00023065"/>
    </source>
</evidence>
<organism evidence="13">
    <name type="scientific">Uronema marinum</name>
    <name type="common">Marine ciliate</name>
    <dbReference type="NCBI Taxonomy" id="35107"/>
    <lineage>
        <taxon>Eukaryota</taxon>
        <taxon>Sar</taxon>
        <taxon>Alveolata</taxon>
        <taxon>Ciliophora</taxon>
        <taxon>Intramacronucleata</taxon>
        <taxon>Oligohymenophorea</taxon>
        <taxon>Scuticociliatia</taxon>
        <taxon>Philasterida</taxon>
        <taxon>Uronematidae</taxon>
        <taxon>Uronema</taxon>
    </lineage>
</organism>
<dbReference type="InterPro" id="IPR000454">
    <property type="entry name" value="ATP_synth_F0_csu"/>
</dbReference>
<evidence type="ECO:0000256" key="6">
    <source>
        <dbReference type="ARBA" id="ARBA00022781"/>
    </source>
</evidence>
<dbReference type="InterPro" id="IPR038662">
    <property type="entry name" value="ATP_synth_F0_csu_sf"/>
</dbReference>
<dbReference type="GO" id="GO:0015078">
    <property type="term" value="F:proton transmembrane transporter activity"/>
    <property type="evidence" value="ECO:0007669"/>
    <property type="project" value="InterPro"/>
</dbReference>
<dbReference type="GO" id="GO:0045259">
    <property type="term" value="C:proton-transporting ATP synthase complex"/>
    <property type="evidence" value="ECO:0007669"/>
    <property type="project" value="UniProtKB-KW"/>
</dbReference>
<dbReference type="RefSeq" id="YP_009512657.1">
    <property type="nucleotide sequence ID" value="NC_039174.1"/>
</dbReference>
<evidence type="ECO:0000256" key="11">
    <source>
        <dbReference type="RuleBase" id="RU004221"/>
    </source>
</evidence>
<gene>
    <name evidence="13" type="primary">atp9</name>
</gene>
<comment type="subunit">
    <text evidence="11">F-type ATPases have 2 components, CF(1) - the catalytic core - and CF(0) - the membrane proton channel. CF(1) has five subunits: alpha(3), beta(3), gamma(1), delta(1), epsilon(1). CF(0) has three main subunits: a, b and c.</text>
</comment>
<evidence type="ECO:0000256" key="3">
    <source>
        <dbReference type="ARBA" id="ARBA00022448"/>
    </source>
</evidence>
<reference evidence="13" key="1">
    <citation type="submission" date="2017-10" db="EMBL/GenBank/DDBJ databases">
        <authorList>
            <person name="Banno H."/>
            <person name="Chua N.-H."/>
        </authorList>
    </citation>
    <scope>NUCLEOTIDE SEQUENCE</scope>
</reference>
<protein>
    <recommendedName>
        <fullName evidence="11">ATP synthase subunit 9, mitochondrial</fullName>
    </recommendedName>
</protein>
<dbReference type="AlphaFoldDB" id="A0A345WJV4"/>
<comment type="similarity">
    <text evidence="2 11">Belongs to the ATPase C chain family.</text>
</comment>
<comment type="subcellular location">
    <subcellularLocation>
        <location evidence="1">Membrane</location>
        <topology evidence="1">Multi-pass membrane protein</topology>
    </subcellularLocation>
    <subcellularLocation>
        <location evidence="11">Mitochondrion membrane</location>
        <topology evidence="11">Multi-pass membrane protein</topology>
    </subcellularLocation>
</comment>
<keyword evidence="7 11" id="KW-1133">Transmembrane helix</keyword>
<feature type="transmembrane region" description="Helical" evidence="11">
    <location>
        <begin position="9"/>
        <end position="31"/>
    </location>
</feature>
<name>A0A345WJV4_UROMR</name>
<evidence type="ECO:0000256" key="4">
    <source>
        <dbReference type="ARBA" id="ARBA00022547"/>
    </source>
</evidence>
<geneLocation type="mitochondrion" evidence="13"/>
<dbReference type="InterPro" id="IPR002379">
    <property type="entry name" value="ATPase_proteolipid_c-like_dom"/>
</dbReference>
<evidence type="ECO:0000256" key="10">
    <source>
        <dbReference type="ARBA" id="ARBA00023136"/>
    </source>
</evidence>
<evidence type="ECO:0000256" key="5">
    <source>
        <dbReference type="ARBA" id="ARBA00022692"/>
    </source>
</evidence>
<evidence type="ECO:0000256" key="1">
    <source>
        <dbReference type="ARBA" id="ARBA00004141"/>
    </source>
</evidence>
<evidence type="ECO:0000259" key="12">
    <source>
        <dbReference type="Pfam" id="PF00137"/>
    </source>
</evidence>
<feature type="domain" description="V-ATPase proteolipid subunit C-like" evidence="12">
    <location>
        <begin position="15"/>
        <end position="72"/>
    </location>
</feature>
<evidence type="ECO:0000256" key="7">
    <source>
        <dbReference type="ARBA" id="ARBA00022989"/>
    </source>
</evidence>
<dbReference type="Gene3D" id="1.20.20.10">
    <property type="entry name" value="F1F0 ATP synthase subunit C"/>
    <property type="match status" value="1"/>
</dbReference>
<dbReference type="PROSITE" id="PS00605">
    <property type="entry name" value="ATPASE_C"/>
    <property type="match status" value="1"/>
</dbReference>
<dbReference type="PRINTS" id="PR00124">
    <property type="entry name" value="ATPASEC"/>
</dbReference>
<dbReference type="Pfam" id="PF00137">
    <property type="entry name" value="ATP-synt_C"/>
    <property type="match status" value="1"/>
</dbReference>
<dbReference type="GeneID" id="37625964"/>
<feature type="transmembrane region" description="Helical" evidence="11">
    <location>
        <begin position="51"/>
        <end position="74"/>
    </location>
</feature>
<keyword evidence="11 13" id="KW-0496">Mitochondrion</keyword>
<dbReference type="GO" id="GO:0008289">
    <property type="term" value="F:lipid binding"/>
    <property type="evidence" value="ECO:0007669"/>
    <property type="project" value="UniProtKB-KW"/>
</dbReference>